<sequence>MSIQREEVLSNVWRDGIFDGKVAFCTGGGGSLVSVQTRALVILGANACIVGRNVENTERVAKDIATARKGAKVLGLGAVDVRSLESLEKAVATCVKELGQIDFVIAGAAGNFLAPLTQLSQNAFKTVIDIDLFGSWNTLKATLPHLITSAQKNKGDGKRSSESGTGGRIIFVSATLGYTGTPLQTHAIVAKAGVDKLAVQVAIELGPRGITSNVIAPGGVTGTEGTDRLIKNGSDSRVVKTVPSGRLGTVKDMADVVVYLFSDAGNYVNGETIVVDGGAWHTNGASAGRDFTYPDFLLSDDVVSGVKGTRKAKI</sequence>
<dbReference type="Pfam" id="PF13561">
    <property type="entry name" value="adh_short_C2"/>
    <property type="match status" value="1"/>
</dbReference>
<dbReference type="GO" id="GO:0008670">
    <property type="term" value="F:2,4-dienoyl-CoA reductase (NADPH) activity"/>
    <property type="evidence" value="ECO:0007669"/>
    <property type="project" value="InterPro"/>
</dbReference>
<keyword evidence="7" id="KW-1185">Reference proteome</keyword>
<dbReference type="RefSeq" id="XP_013258385.1">
    <property type="nucleotide sequence ID" value="XM_013402931.1"/>
</dbReference>
<name>A0A072PJZ0_9EURO</name>
<dbReference type="OrthoDB" id="2136131at2759"/>
<dbReference type="InterPro" id="IPR045017">
    <property type="entry name" value="DECR2-like"/>
</dbReference>
<evidence type="ECO:0000256" key="5">
    <source>
        <dbReference type="ARBA" id="ARBA00048340"/>
    </source>
</evidence>
<evidence type="ECO:0000256" key="2">
    <source>
        <dbReference type="ARBA" id="ARBA00023002"/>
    </source>
</evidence>
<evidence type="ECO:0000313" key="7">
    <source>
        <dbReference type="Proteomes" id="UP000027920"/>
    </source>
</evidence>
<dbReference type="AlphaFoldDB" id="A0A072PJZ0"/>
<dbReference type="SUPFAM" id="SSF51735">
    <property type="entry name" value="NAD(P)-binding Rossmann-fold domains"/>
    <property type="match status" value="1"/>
</dbReference>
<evidence type="ECO:0000256" key="3">
    <source>
        <dbReference type="ARBA" id="ARBA00026117"/>
    </source>
</evidence>
<proteinExistence type="predicted"/>
<evidence type="ECO:0000313" key="6">
    <source>
        <dbReference type="EMBL" id="KEF55795.1"/>
    </source>
</evidence>
<dbReference type="EC" id="1.3.1.124" evidence="3"/>
<dbReference type="PANTHER" id="PTHR43296">
    <property type="entry name" value="PEROXISOMAL 2,4-DIENOYL-COA REDUCTASE"/>
    <property type="match status" value="1"/>
</dbReference>
<reference evidence="6 7" key="1">
    <citation type="submission" date="2013-03" db="EMBL/GenBank/DDBJ databases">
        <title>The Genome Sequence of Exophiala aquamarina CBS 119918.</title>
        <authorList>
            <consortium name="The Broad Institute Genomics Platform"/>
            <person name="Cuomo C."/>
            <person name="de Hoog S."/>
            <person name="Gorbushina A."/>
            <person name="Walker B."/>
            <person name="Young S.K."/>
            <person name="Zeng Q."/>
            <person name="Gargeya S."/>
            <person name="Fitzgerald M."/>
            <person name="Haas B."/>
            <person name="Abouelleil A."/>
            <person name="Allen A.W."/>
            <person name="Alvarado L."/>
            <person name="Arachchi H.M."/>
            <person name="Berlin A.M."/>
            <person name="Chapman S.B."/>
            <person name="Gainer-Dewar J."/>
            <person name="Goldberg J."/>
            <person name="Griggs A."/>
            <person name="Gujja S."/>
            <person name="Hansen M."/>
            <person name="Howarth C."/>
            <person name="Imamovic A."/>
            <person name="Ireland A."/>
            <person name="Larimer J."/>
            <person name="McCowan C."/>
            <person name="Murphy C."/>
            <person name="Pearson M."/>
            <person name="Poon T.W."/>
            <person name="Priest M."/>
            <person name="Roberts A."/>
            <person name="Saif S."/>
            <person name="Shea T."/>
            <person name="Sisk P."/>
            <person name="Sykes S."/>
            <person name="Wortman J."/>
            <person name="Nusbaum C."/>
            <person name="Birren B."/>
        </authorList>
    </citation>
    <scope>NUCLEOTIDE SEQUENCE [LARGE SCALE GENOMIC DNA]</scope>
    <source>
        <strain evidence="6 7">CBS 119918</strain>
    </source>
</reference>
<evidence type="ECO:0000256" key="4">
    <source>
        <dbReference type="ARBA" id="ARBA00048009"/>
    </source>
</evidence>
<dbReference type="GO" id="GO:0005777">
    <property type="term" value="C:peroxisome"/>
    <property type="evidence" value="ECO:0007669"/>
    <property type="project" value="TreeGrafter"/>
</dbReference>
<dbReference type="PANTHER" id="PTHR43296:SF2">
    <property type="entry name" value="PEROXISOMAL 2,4-DIENOYL-COA REDUCTASE [(3E)-ENOYL-COA-PRODUCING]"/>
    <property type="match status" value="1"/>
</dbReference>
<dbReference type="InterPro" id="IPR002347">
    <property type="entry name" value="SDR_fam"/>
</dbReference>
<accession>A0A072PJZ0</accession>
<protein>
    <recommendedName>
        <fullName evidence="3">2,4-dienoyl-CoA reductase [(3E)-enoyl-CoA-producing]</fullName>
        <ecNumber evidence="3">1.3.1.124</ecNumber>
    </recommendedName>
</protein>
<dbReference type="HOGENOM" id="CLU_010194_1_2_1"/>
<organism evidence="6 7">
    <name type="scientific">Exophiala aquamarina CBS 119918</name>
    <dbReference type="NCBI Taxonomy" id="1182545"/>
    <lineage>
        <taxon>Eukaryota</taxon>
        <taxon>Fungi</taxon>
        <taxon>Dikarya</taxon>
        <taxon>Ascomycota</taxon>
        <taxon>Pezizomycotina</taxon>
        <taxon>Eurotiomycetes</taxon>
        <taxon>Chaetothyriomycetidae</taxon>
        <taxon>Chaetothyriales</taxon>
        <taxon>Herpotrichiellaceae</taxon>
        <taxon>Exophiala</taxon>
    </lineage>
</organism>
<keyword evidence="2" id="KW-0560">Oxidoreductase</keyword>
<dbReference type="VEuPathDB" id="FungiDB:A1O9_08546"/>
<evidence type="ECO:0000256" key="1">
    <source>
        <dbReference type="ARBA" id="ARBA00022857"/>
    </source>
</evidence>
<dbReference type="GeneID" id="25283458"/>
<comment type="caution">
    <text evidence="6">The sequence shown here is derived from an EMBL/GenBank/DDBJ whole genome shotgun (WGS) entry which is preliminary data.</text>
</comment>
<dbReference type="EMBL" id="AMGV01000007">
    <property type="protein sequence ID" value="KEF55795.1"/>
    <property type="molecule type" value="Genomic_DNA"/>
</dbReference>
<dbReference type="STRING" id="1182545.A0A072PJZ0"/>
<dbReference type="Gene3D" id="3.40.50.720">
    <property type="entry name" value="NAD(P)-binding Rossmann-like Domain"/>
    <property type="match status" value="1"/>
</dbReference>
<gene>
    <name evidence="6" type="ORF">A1O9_08546</name>
</gene>
<comment type="catalytic activity">
    <reaction evidence="4">
        <text>a (2E,4E)-dienoyl-CoA + NADPH + H(+) = a 4,5-saturated-(3E)-enoyl-CoA + NADP(+)</text>
        <dbReference type="Rhea" id="RHEA:45912"/>
        <dbReference type="ChEBI" id="CHEBI:15378"/>
        <dbReference type="ChEBI" id="CHEBI:57783"/>
        <dbReference type="ChEBI" id="CHEBI:58349"/>
        <dbReference type="ChEBI" id="CHEBI:85101"/>
        <dbReference type="ChEBI" id="CHEBI:85493"/>
        <dbReference type="EC" id="1.3.1.124"/>
    </reaction>
</comment>
<comment type="catalytic activity">
    <reaction evidence="5">
        <text>a (2E,4Z)-dienoyl-CoA + NADPH + H(+) = a 4,5-saturated-(3E)-enoyl-CoA + NADP(+)</text>
        <dbReference type="Rhea" id="RHEA:61892"/>
        <dbReference type="ChEBI" id="CHEBI:15378"/>
        <dbReference type="ChEBI" id="CHEBI:57783"/>
        <dbReference type="ChEBI" id="CHEBI:58349"/>
        <dbReference type="ChEBI" id="CHEBI:85099"/>
        <dbReference type="ChEBI" id="CHEBI:85493"/>
        <dbReference type="EC" id="1.3.1.124"/>
    </reaction>
</comment>
<dbReference type="GO" id="GO:0009062">
    <property type="term" value="P:fatty acid catabolic process"/>
    <property type="evidence" value="ECO:0007669"/>
    <property type="project" value="InterPro"/>
</dbReference>
<dbReference type="Proteomes" id="UP000027920">
    <property type="component" value="Unassembled WGS sequence"/>
</dbReference>
<dbReference type="InterPro" id="IPR036291">
    <property type="entry name" value="NAD(P)-bd_dom_sf"/>
</dbReference>
<dbReference type="PRINTS" id="PR00081">
    <property type="entry name" value="GDHRDH"/>
</dbReference>
<keyword evidence="1" id="KW-0521">NADP</keyword>